<sequence>MDGQSPTAVPVRSGIPRPTSRLPLPRTSGIPSQLRPAASSEQLRKKPSISSLSKPPPASSRAPLQKKPSRTSLARSNTASTSTSANTSSSRASLASATRRAAPSTAQARPPSNASYKKPLGRPTSSHASVKPTATVAQKQVPEEDTLGDLDSFRSASRASSRAGFTEHESEYLLEGDSAPAVAAPRKSRPSLSDRTIESLAQIPASPAPSKGRRRSSFFSQDNSMPPPIRPASRSASRPGSALGTRRPMTSDGTPQAAPSTPRRLGGPPPRGSMTAPGKRSVSAAVPANSAATPTKTPSVSRPISQLRKQPLSQLQNTQTGSNLRPLSNSKTMTARTPKSRPSLAGAFGQAISPPATAKSFTPSPSRKLAVPDKTPETARRVSSSVALREQIARAKAGRRSDISPEDPETPKKTASSQALREQIARAKEAARKAHATQQFGRKTPPREVPAVTENEYGIEPDPAEIAGFDFGLDDPFNQSSKGSKSLLRKRIDGARVDGRLNIPAMGLTEIPDEVLNMYKYDPDDNTVAWGEIVDLTVIMAADNELAALPENMFPDIEAETVDSDESGPQFGAVQSIDLHGNIFTQLPLGLRCLTQLSKLNLSRNKLSKDVFDVVTQIASLRELKLAENSFEGDIPSNLGLLTQLEVLEIQGNKLTSLPAEVGQMSSLRSLNVSNNKLKSIPSELFTSVPIVELVATKNAFSGFFFNIDTVPHLQRLELSNNSLSSLCETGTILLPALKHLDVSANRLPALPDVSSWTSLITLLAGENKLSCFPEGFLSLHQLRTADFTANDLTKLDEKIALMESLDNLSVAANPLRERKFLTLTTEHIKRDLLARIEPPAAEDTMDSLGEDTSGGADAETSDWKLTPSGTLDLSFKNLTEVDEDILMSFAAGSNDIRQLYLQQNYLTSIPAAVSQLSLVTVLDLSKNNIAEPISELLHFPKLRELKLAGNKIQDIQPLISFLSAPKLQHLDVSHNRISGPLPMLREAFPELLLLLASDNTITDVSAEALDGLKTVNLSNNEIPKLEPRIGLLAGTLTSLDVEGNTFRVPNYALLQKGTDTVLTWLRDKIPSPVEEFF</sequence>
<name>A0A6A5WYW6_9PLEO</name>
<dbReference type="SUPFAM" id="SSF52058">
    <property type="entry name" value="L domain-like"/>
    <property type="match status" value="2"/>
</dbReference>
<keyword evidence="1" id="KW-0433">Leucine-rich repeat</keyword>
<feature type="compositionally biased region" description="Low complexity" evidence="3">
    <location>
        <begin position="154"/>
        <end position="163"/>
    </location>
</feature>
<gene>
    <name evidence="4" type="ORF">P154DRAFT_615136</name>
</gene>
<dbReference type="SMART" id="SM00369">
    <property type="entry name" value="LRR_TYP"/>
    <property type="match status" value="9"/>
</dbReference>
<dbReference type="EMBL" id="ML977558">
    <property type="protein sequence ID" value="KAF2007043.1"/>
    <property type="molecule type" value="Genomic_DNA"/>
</dbReference>
<organism evidence="4 5">
    <name type="scientific">Amniculicola lignicola CBS 123094</name>
    <dbReference type="NCBI Taxonomy" id="1392246"/>
    <lineage>
        <taxon>Eukaryota</taxon>
        <taxon>Fungi</taxon>
        <taxon>Dikarya</taxon>
        <taxon>Ascomycota</taxon>
        <taxon>Pezizomycotina</taxon>
        <taxon>Dothideomycetes</taxon>
        <taxon>Pleosporomycetidae</taxon>
        <taxon>Pleosporales</taxon>
        <taxon>Amniculicolaceae</taxon>
        <taxon>Amniculicola</taxon>
    </lineage>
</organism>
<keyword evidence="2" id="KW-0677">Repeat</keyword>
<feature type="compositionally biased region" description="Low complexity" evidence="3">
    <location>
        <begin position="231"/>
        <end position="242"/>
    </location>
</feature>
<dbReference type="OrthoDB" id="676979at2759"/>
<reference evidence="4" key="1">
    <citation type="journal article" date="2020" name="Stud. Mycol.">
        <title>101 Dothideomycetes genomes: a test case for predicting lifestyles and emergence of pathogens.</title>
        <authorList>
            <person name="Haridas S."/>
            <person name="Albert R."/>
            <person name="Binder M."/>
            <person name="Bloem J."/>
            <person name="Labutti K."/>
            <person name="Salamov A."/>
            <person name="Andreopoulos B."/>
            <person name="Baker S."/>
            <person name="Barry K."/>
            <person name="Bills G."/>
            <person name="Bluhm B."/>
            <person name="Cannon C."/>
            <person name="Castanera R."/>
            <person name="Culley D."/>
            <person name="Daum C."/>
            <person name="Ezra D."/>
            <person name="Gonzalez J."/>
            <person name="Henrissat B."/>
            <person name="Kuo A."/>
            <person name="Liang C."/>
            <person name="Lipzen A."/>
            <person name="Lutzoni F."/>
            <person name="Magnuson J."/>
            <person name="Mondo S."/>
            <person name="Nolan M."/>
            <person name="Ohm R."/>
            <person name="Pangilinan J."/>
            <person name="Park H.-J."/>
            <person name="Ramirez L."/>
            <person name="Alfaro M."/>
            <person name="Sun H."/>
            <person name="Tritt A."/>
            <person name="Yoshinaga Y."/>
            <person name="Zwiers L.-H."/>
            <person name="Turgeon B."/>
            <person name="Goodwin S."/>
            <person name="Spatafora J."/>
            <person name="Crous P."/>
            <person name="Grigoriev I."/>
        </authorList>
    </citation>
    <scope>NUCLEOTIDE SEQUENCE</scope>
    <source>
        <strain evidence="4">CBS 123094</strain>
    </source>
</reference>
<dbReference type="InterPro" id="IPR001611">
    <property type="entry name" value="Leu-rich_rpt"/>
</dbReference>
<dbReference type="PROSITE" id="PS51450">
    <property type="entry name" value="LRR"/>
    <property type="match status" value="3"/>
</dbReference>
<feature type="compositionally biased region" description="Basic and acidic residues" evidence="3">
    <location>
        <begin position="370"/>
        <end position="380"/>
    </location>
</feature>
<evidence type="ECO:0000256" key="2">
    <source>
        <dbReference type="ARBA" id="ARBA00022737"/>
    </source>
</evidence>
<evidence type="ECO:0000313" key="5">
    <source>
        <dbReference type="Proteomes" id="UP000799779"/>
    </source>
</evidence>
<dbReference type="Pfam" id="PF13855">
    <property type="entry name" value="LRR_8"/>
    <property type="match status" value="1"/>
</dbReference>
<feature type="compositionally biased region" description="Polar residues" evidence="3">
    <location>
        <begin position="296"/>
        <end position="337"/>
    </location>
</feature>
<feature type="compositionally biased region" description="Low complexity" evidence="3">
    <location>
        <begin position="70"/>
        <end position="112"/>
    </location>
</feature>
<dbReference type="SMART" id="SM00364">
    <property type="entry name" value="LRR_BAC"/>
    <property type="match status" value="8"/>
</dbReference>
<evidence type="ECO:0000256" key="3">
    <source>
        <dbReference type="SAM" id="MobiDB-lite"/>
    </source>
</evidence>
<keyword evidence="5" id="KW-1185">Reference proteome</keyword>
<evidence type="ECO:0008006" key="6">
    <source>
        <dbReference type="Google" id="ProtNLM"/>
    </source>
</evidence>
<dbReference type="InterPro" id="IPR032675">
    <property type="entry name" value="LRR_dom_sf"/>
</dbReference>
<accession>A0A6A5WYW6</accession>
<proteinExistence type="predicted"/>
<dbReference type="Gene3D" id="3.80.10.10">
    <property type="entry name" value="Ribonuclease Inhibitor"/>
    <property type="match status" value="3"/>
</dbReference>
<dbReference type="InterPro" id="IPR050216">
    <property type="entry name" value="LRR_domain-containing"/>
</dbReference>
<evidence type="ECO:0000313" key="4">
    <source>
        <dbReference type="EMBL" id="KAF2007043.1"/>
    </source>
</evidence>
<dbReference type="Pfam" id="PF00560">
    <property type="entry name" value="LRR_1"/>
    <property type="match status" value="1"/>
</dbReference>
<feature type="compositionally biased region" description="Low complexity" evidence="3">
    <location>
        <begin position="48"/>
        <end position="63"/>
    </location>
</feature>
<dbReference type="InterPro" id="IPR003591">
    <property type="entry name" value="Leu-rich_rpt_typical-subtyp"/>
</dbReference>
<feature type="region of interest" description="Disordered" evidence="3">
    <location>
        <begin position="1"/>
        <end position="448"/>
    </location>
</feature>
<dbReference type="AlphaFoldDB" id="A0A6A5WYW6"/>
<dbReference type="GO" id="GO:0005737">
    <property type="term" value="C:cytoplasm"/>
    <property type="evidence" value="ECO:0007669"/>
    <property type="project" value="TreeGrafter"/>
</dbReference>
<protein>
    <recommendedName>
        <fullName evidence="6">L domain-like protein</fullName>
    </recommendedName>
</protein>
<dbReference type="PANTHER" id="PTHR48051">
    <property type="match status" value="1"/>
</dbReference>
<feature type="region of interest" description="Disordered" evidence="3">
    <location>
        <begin position="840"/>
        <end position="862"/>
    </location>
</feature>
<feature type="compositionally biased region" description="Basic and acidic residues" evidence="3">
    <location>
        <begin position="423"/>
        <end position="432"/>
    </location>
</feature>
<feature type="compositionally biased region" description="Low complexity" evidence="3">
    <location>
        <begin position="16"/>
        <end position="28"/>
    </location>
</feature>
<feature type="compositionally biased region" description="Low complexity" evidence="3">
    <location>
        <begin position="282"/>
        <end position="295"/>
    </location>
</feature>
<dbReference type="PANTHER" id="PTHR48051:SF1">
    <property type="entry name" value="RAS SUPPRESSOR PROTEIN 1"/>
    <property type="match status" value="1"/>
</dbReference>
<dbReference type="Proteomes" id="UP000799779">
    <property type="component" value="Unassembled WGS sequence"/>
</dbReference>
<evidence type="ECO:0000256" key="1">
    <source>
        <dbReference type="ARBA" id="ARBA00022614"/>
    </source>
</evidence>